<feature type="domain" description="Integrase catalytic" evidence="1">
    <location>
        <begin position="102"/>
        <end position="264"/>
    </location>
</feature>
<gene>
    <name evidence="2" type="ORF">SAMN05192563_10991</name>
</gene>
<dbReference type="Pfam" id="PF13333">
    <property type="entry name" value="rve_2"/>
    <property type="match status" value="1"/>
</dbReference>
<dbReference type="GO" id="GO:0015074">
    <property type="term" value="P:DNA integration"/>
    <property type="evidence" value="ECO:0007669"/>
    <property type="project" value="InterPro"/>
</dbReference>
<dbReference type="SUPFAM" id="SSF53098">
    <property type="entry name" value="Ribonuclease H-like"/>
    <property type="match status" value="1"/>
</dbReference>
<organism evidence="2 3">
    <name type="scientific">Paraburkholderia aspalathi</name>
    <dbReference type="NCBI Taxonomy" id="1324617"/>
    <lineage>
        <taxon>Bacteria</taxon>
        <taxon>Pseudomonadati</taxon>
        <taxon>Pseudomonadota</taxon>
        <taxon>Betaproteobacteria</taxon>
        <taxon>Burkholderiales</taxon>
        <taxon>Burkholderiaceae</taxon>
        <taxon>Paraburkholderia</taxon>
    </lineage>
</organism>
<accession>A0A1I7ESJ9</accession>
<dbReference type="PROSITE" id="PS50994">
    <property type="entry name" value="INTEGRASE"/>
    <property type="match status" value="1"/>
</dbReference>
<dbReference type="PANTHER" id="PTHR46889:SF4">
    <property type="entry name" value="TRANSPOSASE INSO FOR INSERTION SEQUENCE ELEMENT IS911B-RELATED"/>
    <property type="match status" value="1"/>
</dbReference>
<sequence>MCRVAGVARSSYYALARRPVARRSPTALLTAAREIHRETRGSYGSRRMSQALRQRGHDIGRHCTRSLMREAQLKVTRQRTHRYSKANGEALVAPNLLDRNFEQDRPNQVWAGDITYVSTRQGWSYLAIVMDLHSRRIIGWAFALQADTELVIRAIRQARARRRASHGVMFHSDQGCQYTSAYFVEDLKANGMVQSMSRKGNCWDNAVVERFFRSLKSEWLNPKGYLDHADAERDIEAYIDDFYNCRRIHSATDRMPPTRYEASTF</sequence>
<dbReference type="NCBIfam" id="NF033516">
    <property type="entry name" value="transpos_IS3"/>
    <property type="match status" value="1"/>
</dbReference>
<dbReference type="InterPro" id="IPR048020">
    <property type="entry name" value="Transpos_IS3"/>
</dbReference>
<name>A0A1I7ESJ9_9BURK</name>
<dbReference type="Proteomes" id="UP000198844">
    <property type="component" value="Unassembled WGS sequence"/>
</dbReference>
<evidence type="ECO:0000313" key="3">
    <source>
        <dbReference type="Proteomes" id="UP000198844"/>
    </source>
</evidence>
<dbReference type="InterPro" id="IPR001584">
    <property type="entry name" value="Integrase_cat-core"/>
</dbReference>
<dbReference type="InterPro" id="IPR036397">
    <property type="entry name" value="RNaseH_sf"/>
</dbReference>
<protein>
    <submittedName>
        <fullName evidence="2">Transposase InsO and inactivated derivatives</fullName>
    </submittedName>
</protein>
<dbReference type="PANTHER" id="PTHR46889">
    <property type="entry name" value="TRANSPOSASE INSF FOR INSERTION SEQUENCE IS3B-RELATED"/>
    <property type="match status" value="1"/>
</dbReference>
<dbReference type="InterPro" id="IPR012337">
    <property type="entry name" value="RNaseH-like_sf"/>
</dbReference>
<dbReference type="AlphaFoldDB" id="A0A1I7ESJ9"/>
<proteinExistence type="predicted"/>
<reference evidence="2 3" key="1">
    <citation type="submission" date="2016-10" db="EMBL/GenBank/DDBJ databases">
        <authorList>
            <person name="de Groot N.N."/>
        </authorList>
    </citation>
    <scope>NUCLEOTIDE SEQUENCE [LARGE SCALE GENOMIC DNA]</scope>
    <source>
        <strain evidence="2 3">LMG 27731</strain>
    </source>
</reference>
<dbReference type="Pfam" id="PF00665">
    <property type="entry name" value="rve"/>
    <property type="match status" value="1"/>
</dbReference>
<dbReference type="EMBL" id="FPBH01000099">
    <property type="protein sequence ID" value="SFU26863.1"/>
    <property type="molecule type" value="Genomic_DNA"/>
</dbReference>
<dbReference type="Gene3D" id="3.30.420.10">
    <property type="entry name" value="Ribonuclease H-like superfamily/Ribonuclease H"/>
    <property type="match status" value="1"/>
</dbReference>
<dbReference type="InterPro" id="IPR025948">
    <property type="entry name" value="HTH-like_dom"/>
</dbReference>
<dbReference type="InterPro" id="IPR050900">
    <property type="entry name" value="Transposase_IS3/IS150/IS904"/>
</dbReference>
<evidence type="ECO:0000313" key="2">
    <source>
        <dbReference type="EMBL" id="SFU26863.1"/>
    </source>
</evidence>
<dbReference type="Pfam" id="PF13276">
    <property type="entry name" value="HTH_21"/>
    <property type="match status" value="1"/>
</dbReference>
<evidence type="ECO:0000259" key="1">
    <source>
        <dbReference type="PROSITE" id="PS50994"/>
    </source>
</evidence>
<dbReference type="GO" id="GO:0003676">
    <property type="term" value="F:nucleic acid binding"/>
    <property type="evidence" value="ECO:0007669"/>
    <property type="project" value="InterPro"/>
</dbReference>